<reference evidence="2 3" key="1">
    <citation type="journal article" date="2013" name="Int. J. Syst. Evol. Microbiol.">
        <title>Marinoscillum luteum sp. nov., isolated from marine sediment.</title>
        <authorList>
            <person name="Cha I.T."/>
            <person name="Park S.J."/>
            <person name="Kim S.J."/>
            <person name="Kim J.G."/>
            <person name="Jung M.Y."/>
            <person name="Shin K.S."/>
            <person name="Kwon K.K."/>
            <person name="Yang S.H."/>
            <person name="Seo Y.S."/>
            <person name="Rhee S.K."/>
        </authorList>
    </citation>
    <scope>NUCLEOTIDE SEQUENCE [LARGE SCALE GENOMIC DNA]</scope>
    <source>
        <strain evidence="2 3">KCTC 23939</strain>
    </source>
</reference>
<comment type="caution">
    <text evidence="2">The sequence shown here is derived from an EMBL/GenBank/DDBJ whole genome shotgun (WGS) entry which is preliminary data.</text>
</comment>
<feature type="domain" description="HEPN AbiU2-like" evidence="1">
    <location>
        <begin position="11"/>
        <end position="170"/>
    </location>
</feature>
<accession>A0ABW7NAP4</accession>
<name>A0ABW7NAP4_9BACT</name>
<dbReference type="Proteomes" id="UP001610063">
    <property type="component" value="Unassembled WGS sequence"/>
</dbReference>
<evidence type="ECO:0000313" key="3">
    <source>
        <dbReference type="Proteomes" id="UP001610063"/>
    </source>
</evidence>
<dbReference type="RefSeq" id="WP_395417764.1">
    <property type="nucleotide sequence ID" value="NZ_JBIPKE010000017.1"/>
</dbReference>
<protein>
    <recommendedName>
        <fullName evidence="1">HEPN AbiU2-like domain-containing protein</fullName>
    </recommendedName>
</protein>
<evidence type="ECO:0000259" key="1">
    <source>
        <dbReference type="Pfam" id="PF18734"/>
    </source>
</evidence>
<dbReference type="Pfam" id="PF18734">
    <property type="entry name" value="HEPN_AbiU2"/>
    <property type="match status" value="1"/>
</dbReference>
<evidence type="ECO:0000313" key="2">
    <source>
        <dbReference type="EMBL" id="MFH6984427.1"/>
    </source>
</evidence>
<dbReference type="EMBL" id="JBIPKE010000017">
    <property type="protein sequence ID" value="MFH6984427.1"/>
    <property type="molecule type" value="Genomic_DNA"/>
</dbReference>
<gene>
    <name evidence="2" type="ORF">ACHKAR_13320</name>
</gene>
<keyword evidence="3" id="KW-1185">Reference proteome</keyword>
<dbReference type="InterPro" id="IPR040704">
    <property type="entry name" value="HEPN_AbiU2"/>
</dbReference>
<sequence>MGNELGTSFFAMYKELIWTSKKWEEYQDLFTTNSERIKIVNQSAPLFFSIIMDSLENDILLSISRLTDPLTTGKFKNASLRRALPEVSDEATREKLTSQIDSLETIVKTIREKRNKNISHIDFDHLFQIPSDSIVVVKYTEIEDALNQIQKIFNQIEQHFCKSSIVFECFPSMGGAYELLRLLDQGLQFDEAVQLQRGKSPITITPSKKEI</sequence>
<proteinExistence type="predicted"/>
<organism evidence="2 3">
    <name type="scientific">Marinoscillum luteum</name>
    <dbReference type="NCBI Taxonomy" id="861051"/>
    <lineage>
        <taxon>Bacteria</taxon>
        <taxon>Pseudomonadati</taxon>
        <taxon>Bacteroidota</taxon>
        <taxon>Cytophagia</taxon>
        <taxon>Cytophagales</taxon>
        <taxon>Reichenbachiellaceae</taxon>
        <taxon>Marinoscillum</taxon>
    </lineage>
</organism>